<evidence type="ECO:0000256" key="1">
    <source>
        <dbReference type="SAM" id="MobiDB-lite"/>
    </source>
</evidence>
<evidence type="ECO:0000313" key="3">
    <source>
        <dbReference type="Proteomes" id="UP000664620"/>
    </source>
</evidence>
<sequence>MKTSIDQQLVRSQRTGTASKKRGKARIAARRALSGYRRCRFCRVAAYALPDLLFGGVTSPR</sequence>
<name>A0A939SSS1_KLEPN</name>
<accession>A0A939SSS1</accession>
<dbReference type="AlphaFoldDB" id="A0A939SSS1"/>
<organism evidence="2 3">
    <name type="scientific">Klebsiella pneumoniae</name>
    <dbReference type="NCBI Taxonomy" id="573"/>
    <lineage>
        <taxon>Bacteria</taxon>
        <taxon>Pseudomonadati</taxon>
        <taxon>Pseudomonadota</taxon>
        <taxon>Gammaproteobacteria</taxon>
        <taxon>Enterobacterales</taxon>
        <taxon>Enterobacteriaceae</taxon>
        <taxon>Klebsiella/Raoultella group</taxon>
        <taxon>Klebsiella</taxon>
        <taxon>Klebsiella pneumoniae complex</taxon>
    </lineage>
</organism>
<gene>
    <name evidence="2" type="ORF">J4734_27875</name>
</gene>
<feature type="region of interest" description="Disordered" evidence="1">
    <location>
        <begin position="1"/>
        <end position="23"/>
    </location>
</feature>
<evidence type="ECO:0000313" key="2">
    <source>
        <dbReference type="EMBL" id="MBO2029709.1"/>
    </source>
</evidence>
<dbReference type="EMBL" id="JAGETO010000247">
    <property type="protein sequence ID" value="MBO2029709.1"/>
    <property type="molecule type" value="Genomic_DNA"/>
</dbReference>
<feature type="compositionally biased region" description="Polar residues" evidence="1">
    <location>
        <begin position="1"/>
        <end position="18"/>
    </location>
</feature>
<protein>
    <submittedName>
        <fullName evidence="2">Uncharacterized protein</fullName>
    </submittedName>
</protein>
<proteinExistence type="predicted"/>
<dbReference type="Proteomes" id="UP000664620">
    <property type="component" value="Unassembled WGS sequence"/>
</dbReference>
<reference evidence="2" key="1">
    <citation type="submission" date="2021-03" db="EMBL/GenBank/DDBJ databases">
        <title>Molecular epidemiology and mechanisms of colistin and carbapenem resistance in Enterobacteriaceae from clinical isolates, the environment and porcine samples in Pretoria, South Africa.</title>
        <authorList>
            <person name="Bogoshi D."/>
            <person name="Mbelle N.M."/>
            <person name="Naidoo V."/>
            <person name="Osei Sekyere J."/>
        </authorList>
    </citation>
    <scope>NUCLEOTIDE SEQUENCE</scope>
    <source>
        <strain evidence="2">C034</strain>
    </source>
</reference>
<comment type="caution">
    <text evidence="2">The sequence shown here is derived from an EMBL/GenBank/DDBJ whole genome shotgun (WGS) entry which is preliminary data.</text>
</comment>